<gene>
    <name evidence="8" type="primary">STK32C</name>
</gene>
<name>A0A8C0MM51_CANLF</name>
<dbReference type="GO" id="GO:0005524">
    <property type="term" value="F:ATP binding"/>
    <property type="evidence" value="ECO:0007669"/>
    <property type="project" value="UniProtKB-KW"/>
</dbReference>
<dbReference type="InterPro" id="IPR011009">
    <property type="entry name" value="Kinase-like_dom_sf"/>
</dbReference>
<evidence type="ECO:0000259" key="7">
    <source>
        <dbReference type="PROSITE" id="PS50011"/>
    </source>
</evidence>
<evidence type="ECO:0000256" key="4">
    <source>
        <dbReference type="ARBA" id="ARBA00022777"/>
    </source>
</evidence>
<evidence type="ECO:0000256" key="1">
    <source>
        <dbReference type="ARBA" id="ARBA00022527"/>
    </source>
</evidence>
<dbReference type="Gene3D" id="1.10.510.10">
    <property type="entry name" value="Transferase(Phosphotransferase) domain 1"/>
    <property type="match status" value="1"/>
</dbReference>
<evidence type="ECO:0000256" key="3">
    <source>
        <dbReference type="ARBA" id="ARBA00022741"/>
    </source>
</evidence>
<dbReference type="SMART" id="SM00220">
    <property type="entry name" value="S_TKc"/>
    <property type="match status" value="1"/>
</dbReference>
<keyword evidence="2" id="KW-0808">Transferase</keyword>
<keyword evidence="5" id="KW-0067">ATP-binding</keyword>
<feature type="region of interest" description="Disordered" evidence="6">
    <location>
        <begin position="232"/>
        <end position="251"/>
    </location>
</feature>
<dbReference type="Proteomes" id="UP000694429">
    <property type="component" value="Unassembled WGS sequence"/>
</dbReference>
<evidence type="ECO:0000313" key="9">
    <source>
        <dbReference type="Proteomes" id="UP000694429"/>
    </source>
</evidence>
<dbReference type="PROSITE" id="PS50011">
    <property type="entry name" value="PROTEIN_KINASE_DOM"/>
    <property type="match status" value="1"/>
</dbReference>
<evidence type="ECO:0000256" key="5">
    <source>
        <dbReference type="ARBA" id="ARBA00022840"/>
    </source>
</evidence>
<reference evidence="8" key="1">
    <citation type="submission" date="2025-08" db="UniProtKB">
        <authorList>
            <consortium name="Ensembl"/>
        </authorList>
    </citation>
    <scope>IDENTIFICATION</scope>
</reference>
<dbReference type="Gene3D" id="3.30.200.20">
    <property type="entry name" value="Phosphorylase Kinase, domain 1"/>
    <property type="match status" value="1"/>
</dbReference>
<dbReference type="OrthoDB" id="354826at2759"/>
<dbReference type="InterPro" id="IPR000719">
    <property type="entry name" value="Prot_kinase_dom"/>
</dbReference>
<feature type="domain" description="Protein kinase" evidence="7">
    <location>
        <begin position="1"/>
        <end position="204"/>
    </location>
</feature>
<sequence length="509" mass="55257">MFSPGTHRYSFQDEEDMFMVVDLLLGGDLRYHLQQNVQFSEDTVRLYICEMALALDYLRSQHIIHRDVKPDNILLDEQGHAHLTDFNIATIIKDGERATALAGTKPYMAPEIFQSFVSGGSGYSFEVDWWSVGVLAYELLRGWRPYDIHSSNAVESLVQLFSTVSVQYVPTWSKEMVALLRKLLTVDPKHRVSSLQDMQAAPSLAGVLWQDLSEKKVTPGFVPNVSLAGGGRRLRGPWGDPRAGLSSLSPLQKGRLHCDPTFELEEMILESRPLHKKKKRLAKNRSRDSSRDSSQSVSGRPTRRLLPRPPVGPRAPFSQGGGSASAAPGPGDASRGHVWGHVHTPVCLLLQGRPLWGPRGDPLLARLCVPGLGVRMPAGGTRCHGVCDPSPGRAVSPGRVGAPLGRSHEHEINPAPVPRYTCRRSAWGCRCGGHSRGTESDGCPPGPSEPGCLLPGTGVRRELGTPPTVLRVQVWGLPAAGLDSGAQHGWSCRCGPPTSSLGPGRWAVG</sequence>
<feature type="region of interest" description="Disordered" evidence="6">
    <location>
        <begin position="275"/>
        <end position="337"/>
    </location>
</feature>
<evidence type="ECO:0000313" key="8">
    <source>
        <dbReference type="Ensembl" id="ENSCAFP00030012406.1"/>
    </source>
</evidence>
<dbReference type="AlphaFoldDB" id="A0A8C0MM51"/>
<keyword evidence="4" id="KW-0418">Kinase</keyword>
<keyword evidence="3" id="KW-0547">Nucleotide-binding</keyword>
<dbReference type="Pfam" id="PF00069">
    <property type="entry name" value="Pkinase"/>
    <property type="match status" value="1"/>
</dbReference>
<dbReference type="SUPFAM" id="SSF56112">
    <property type="entry name" value="Protein kinase-like (PK-like)"/>
    <property type="match status" value="1"/>
</dbReference>
<protein>
    <submittedName>
        <fullName evidence="8">Serine/threonine kinase 32C</fullName>
    </submittedName>
</protein>
<proteinExistence type="predicted"/>
<feature type="compositionally biased region" description="Low complexity" evidence="6">
    <location>
        <begin position="314"/>
        <end position="333"/>
    </location>
</feature>
<dbReference type="Ensembl" id="ENSCAFT00030014227.1">
    <property type="protein sequence ID" value="ENSCAFP00030012406.1"/>
    <property type="gene ID" value="ENSCAFG00030007715.1"/>
</dbReference>
<dbReference type="PANTHER" id="PTHR24355:SF32">
    <property type="entry name" value="SERINE_THREONINE KINASE 32C"/>
    <property type="match status" value="1"/>
</dbReference>
<organism evidence="8 9">
    <name type="scientific">Canis lupus familiaris</name>
    <name type="common">Dog</name>
    <name type="synonym">Canis familiaris</name>
    <dbReference type="NCBI Taxonomy" id="9615"/>
    <lineage>
        <taxon>Eukaryota</taxon>
        <taxon>Metazoa</taxon>
        <taxon>Chordata</taxon>
        <taxon>Craniata</taxon>
        <taxon>Vertebrata</taxon>
        <taxon>Euteleostomi</taxon>
        <taxon>Mammalia</taxon>
        <taxon>Eutheria</taxon>
        <taxon>Laurasiatheria</taxon>
        <taxon>Carnivora</taxon>
        <taxon>Caniformia</taxon>
        <taxon>Canidae</taxon>
        <taxon>Canis</taxon>
    </lineage>
</organism>
<dbReference type="PROSITE" id="PS00108">
    <property type="entry name" value="PROTEIN_KINASE_ST"/>
    <property type="match status" value="1"/>
</dbReference>
<accession>A0A8C0MM51</accession>
<keyword evidence="1" id="KW-0723">Serine/threonine-protein kinase</keyword>
<feature type="compositionally biased region" description="Basic residues" evidence="6">
    <location>
        <begin position="275"/>
        <end position="284"/>
    </location>
</feature>
<dbReference type="GO" id="GO:0004674">
    <property type="term" value="F:protein serine/threonine kinase activity"/>
    <property type="evidence" value="ECO:0007669"/>
    <property type="project" value="UniProtKB-KW"/>
</dbReference>
<dbReference type="FunFam" id="1.10.510.10:FF:000169">
    <property type="entry name" value="Serine/threonine-protein kinase 32A"/>
    <property type="match status" value="1"/>
</dbReference>
<evidence type="ECO:0000256" key="2">
    <source>
        <dbReference type="ARBA" id="ARBA00022679"/>
    </source>
</evidence>
<evidence type="ECO:0000256" key="6">
    <source>
        <dbReference type="SAM" id="MobiDB-lite"/>
    </source>
</evidence>
<dbReference type="InterPro" id="IPR008271">
    <property type="entry name" value="Ser/Thr_kinase_AS"/>
</dbReference>
<dbReference type="PANTHER" id="PTHR24355">
    <property type="entry name" value="G PROTEIN-COUPLED RECEPTOR KINASE/RIBOSOMAL PROTEIN S6 KINASE"/>
    <property type="match status" value="1"/>
</dbReference>